<dbReference type="OrthoDB" id="9782387at2"/>
<dbReference type="HOGENOM" id="CLU_009273_4_0_7"/>
<reference evidence="8 9" key="1">
    <citation type="submission" date="2006-10" db="EMBL/GenBank/DDBJ databases">
        <title>Complete sequence of Syntrophobacter fumaroxidans MPOB.</title>
        <authorList>
            <consortium name="US DOE Joint Genome Institute"/>
            <person name="Copeland A."/>
            <person name="Lucas S."/>
            <person name="Lapidus A."/>
            <person name="Barry K."/>
            <person name="Detter J.C."/>
            <person name="Glavina del Rio T."/>
            <person name="Hammon N."/>
            <person name="Israni S."/>
            <person name="Pitluck S."/>
            <person name="Goltsman E.G."/>
            <person name="Martinez M."/>
            <person name="Schmutz J."/>
            <person name="Larimer F."/>
            <person name="Land M."/>
            <person name="Hauser L."/>
            <person name="Kyrpides N."/>
            <person name="Kim E."/>
            <person name="Boone D.R."/>
            <person name="Brockman F."/>
            <person name="Culley D."/>
            <person name="Ferry J."/>
            <person name="Gunsalus R."/>
            <person name="McInerney M.J."/>
            <person name="Morrison M."/>
            <person name="Plugge C."/>
            <person name="Rohlin L."/>
            <person name="Scholten J."/>
            <person name="Sieber J."/>
            <person name="Stams A.J.M."/>
            <person name="Worm P."/>
            <person name="Henstra A.M."/>
            <person name="Richardson P."/>
        </authorList>
    </citation>
    <scope>NUCLEOTIDE SEQUENCE [LARGE SCALE GENOMIC DNA]</scope>
    <source>
        <strain evidence="9">DSM 10017 / MPOB</strain>
    </source>
</reference>
<dbReference type="SUPFAM" id="SSF102114">
    <property type="entry name" value="Radical SAM enzymes"/>
    <property type="match status" value="1"/>
</dbReference>
<dbReference type="SFLD" id="SFLDG01067">
    <property type="entry name" value="SPASM/twitch_domain_containing"/>
    <property type="match status" value="1"/>
</dbReference>
<feature type="domain" description="Radical SAM core" evidence="7">
    <location>
        <begin position="10"/>
        <end position="224"/>
    </location>
</feature>
<dbReference type="PANTHER" id="PTHR11228:SF7">
    <property type="entry name" value="PQQA PEPTIDE CYCLASE"/>
    <property type="match status" value="1"/>
</dbReference>
<dbReference type="GO" id="GO:0003824">
    <property type="term" value="F:catalytic activity"/>
    <property type="evidence" value="ECO:0007669"/>
    <property type="project" value="InterPro"/>
</dbReference>
<dbReference type="SFLD" id="SFLDG01386">
    <property type="entry name" value="main_SPASM_domain-containing"/>
    <property type="match status" value="1"/>
</dbReference>
<evidence type="ECO:0000256" key="2">
    <source>
        <dbReference type="ARBA" id="ARBA00022485"/>
    </source>
</evidence>
<evidence type="ECO:0000259" key="7">
    <source>
        <dbReference type="PROSITE" id="PS51918"/>
    </source>
</evidence>
<evidence type="ECO:0000256" key="4">
    <source>
        <dbReference type="ARBA" id="ARBA00022723"/>
    </source>
</evidence>
<keyword evidence="6" id="KW-0411">Iron-sulfur</keyword>
<dbReference type="Gene3D" id="3.20.20.70">
    <property type="entry name" value="Aldolase class I"/>
    <property type="match status" value="1"/>
</dbReference>
<dbReference type="InterPro" id="IPR050377">
    <property type="entry name" value="Radical_SAM_PqqE_MftC-like"/>
</dbReference>
<dbReference type="PIRSF" id="PIRSF037420">
    <property type="entry name" value="PQQ_syn_pqqE"/>
    <property type="match status" value="1"/>
</dbReference>
<dbReference type="PROSITE" id="PS51918">
    <property type="entry name" value="RADICAL_SAM"/>
    <property type="match status" value="1"/>
</dbReference>
<dbReference type="PANTHER" id="PTHR11228">
    <property type="entry name" value="RADICAL SAM DOMAIN PROTEIN"/>
    <property type="match status" value="1"/>
</dbReference>
<accession>A0LKC7</accession>
<evidence type="ECO:0000256" key="6">
    <source>
        <dbReference type="ARBA" id="ARBA00023014"/>
    </source>
</evidence>
<dbReference type="InterPro" id="IPR023885">
    <property type="entry name" value="4Fe4S-binding_SPASM_dom"/>
</dbReference>
<keyword evidence="2" id="KW-0004">4Fe-4S</keyword>
<proteinExistence type="predicted"/>
<dbReference type="NCBIfam" id="TIGR04251">
    <property type="entry name" value="SCM_rSAM_ScmF"/>
    <property type="match status" value="1"/>
</dbReference>
<protein>
    <submittedName>
        <fullName evidence="8">Radical SAM domain protein</fullName>
    </submittedName>
</protein>
<keyword evidence="5" id="KW-0408">Iron</keyword>
<dbReference type="CDD" id="cd01335">
    <property type="entry name" value="Radical_SAM"/>
    <property type="match status" value="1"/>
</dbReference>
<dbReference type="SFLD" id="SFLDS00029">
    <property type="entry name" value="Radical_SAM"/>
    <property type="match status" value="1"/>
</dbReference>
<dbReference type="EMBL" id="CP000478">
    <property type="protein sequence ID" value="ABK17879.1"/>
    <property type="molecule type" value="Genomic_DNA"/>
</dbReference>
<dbReference type="STRING" id="335543.Sfum_2197"/>
<sequence length="368" mass="39592">MSEASRADERHPLRQLYFYLTEGCNLCCRHCWIGPKHLSAADRPTGLDVRLVRSIIDQAKPLGLSGVKLTGGEPLLHPGILDILEILRAGNLPVNVETNGTLCTPELARALAGCSSPSVAVSLDAPDAETHDWMRGVRGAFASALKGIRNMVGAGLKPQIIMSVVRRNRDGMRALVHLAESLGAASVKFNLVQPSVRGEQMHRAGETLPVPELVELGKWAESALAAEARVRIHFSHPPAFMPLSRMFAEEGAGCGTCGILSILGVLSDGSYALCGIGESVADLVFGHAGEDRLEAVWRTSPVLRELRAGLPGRLEGVCARCLMKHVCLGSCIAQNYYISGNLWSSNWFCEEAKARGVFPESRLIPESA</sequence>
<organism evidence="8 9">
    <name type="scientific">Syntrophobacter fumaroxidans (strain DSM 10017 / MPOB)</name>
    <dbReference type="NCBI Taxonomy" id="335543"/>
    <lineage>
        <taxon>Bacteria</taxon>
        <taxon>Pseudomonadati</taxon>
        <taxon>Thermodesulfobacteriota</taxon>
        <taxon>Syntrophobacteria</taxon>
        <taxon>Syntrophobacterales</taxon>
        <taxon>Syntrophobacteraceae</taxon>
        <taxon>Syntrophobacter</taxon>
    </lineage>
</organism>
<keyword evidence="4" id="KW-0479">Metal-binding</keyword>
<dbReference type="InterPro" id="IPR058240">
    <property type="entry name" value="rSAM_sf"/>
</dbReference>
<evidence type="ECO:0000313" key="9">
    <source>
        <dbReference type="Proteomes" id="UP000001784"/>
    </source>
</evidence>
<dbReference type="InterPro" id="IPR007197">
    <property type="entry name" value="rSAM"/>
</dbReference>
<dbReference type="KEGG" id="sfu:Sfum_2197"/>
<dbReference type="InParanoid" id="A0LKC7"/>
<dbReference type="Pfam" id="PF13186">
    <property type="entry name" value="SPASM"/>
    <property type="match status" value="1"/>
</dbReference>
<dbReference type="GO" id="GO:0046872">
    <property type="term" value="F:metal ion binding"/>
    <property type="evidence" value="ECO:0007669"/>
    <property type="project" value="UniProtKB-KW"/>
</dbReference>
<dbReference type="SMART" id="SM00729">
    <property type="entry name" value="Elp3"/>
    <property type="match status" value="1"/>
</dbReference>
<evidence type="ECO:0000313" key="8">
    <source>
        <dbReference type="EMBL" id="ABK17879.1"/>
    </source>
</evidence>
<keyword evidence="3" id="KW-0949">S-adenosyl-L-methionine</keyword>
<dbReference type="AlphaFoldDB" id="A0LKC7"/>
<evidence type="ECO:0000256" key="5">
    <source>
        <dbReference type="ARBA" id="ARBA00023004"/>
    </source>
</evidence>
<keyword evidence="9" id="KW-1185">Reference proteome</keyword>
<dbReference type="eggNOG" id="COG0535">
    <property type="taxonomic scope" value="Bacteria"/>
</dbReference>
<dbReference type="InterPro" id="IPR006638">
    <property type="entry name" value="Elp3/MiaA/NifB-like_rSAM"/>
</dbReference>
<dbReference type="InterPro" id="IPR017200">
    <property type="entry name" value="PqqE-like"/>
</dbReference>
<dbReference type="RefSeq" id="WP_011699048.1">
    <property type="nucleotide sequence ID" value="NC_008554.1"/>
</dbReference>
<dbReference type="InterPro" id="IPR013785">
    <property type="entry name" value="Aldolase_TIM"/>
</dbReference>
<evidence type="ECO:0000256" key="3">
    <source>
        <dbReference type="ARBA" id="ARBA00022691"/>
    </source>
</evidence>
<gene>
    <name evidence="8" type="ordered locus">Sfum_2197</name>
</gene>
<name>A0LKC7_SYNFM</name>
<comment type="cofactor">
    <cofactor evidence="1">
        <name>[4Fe-4S] cluster</name>
        <dbReference type="ChEBI" id="CHEBI:49883"/>
    </cofactor>
</comment>
<dbReference type="Pfam" id="PF04055">
    <property type="entry name" value="Radical_SAM"/>
    <property type="match status" value="1"/>
</dbReference>
<dbReference type="InterPro" id="IPR026346">
    <property type="entry name" value="SCM_rSAM_ScmF"/>
</dbReference>
<dbReference type="Proteomes" id="UP000001784">
    <property type="component" value="Chromosome"/>
</dbReference>
<dbReference type="GO" id="GO:0051539">
    <property type="term" value="F:4 iron, 4 sulfur cluster binding"/>
    <property type="evidence" value="ECO:0007669"/>
    <property type="project" value="UniProtKB-KW"/>
</dbReference>
<evidence type="ECO:0000256" key="1">
    <source>
        <dbReference type="ARBA" id="ARBA00001966"/>
    </source>
</evidence>